<dbReference type="Proteomes" id="UP001597083">
    <property type="component" value="Unassembled WGS sequence"/>
</dbReference>
<evidence type="ECO:0000256" key="1">
    <source>
        <dbReference type="ARBA" id="ARBA00022723"/>
    </source>
</evidence>
<dbReference type="InterPro" id="IPR011108">
    <property type="entry name" value="RMMBL"/>
</dbReference>
<feature type="domain" description="Ribonuclease J C-terminal" evidence="5">
    <location>
        <begin position="281"/>
        <end position="378"/>
    </location>
</feature>
<evidence type="ECO:0000259" key="4">
    <source>
        <dbReference type="Pfam" id="PF07521"/>
    </source>
</evidence>
<name>A0ABW3CMS5_9ACTN</name>
<feature type="non-terminal residue" evidence="7">
    <location>
        <position position="1"/>
    </location>
</feature>
<dbReference type="InterPro" id="IPR055132">
    <property type="entry name" value="RNase_J_b_CASP"/>
</dbReference>
<reference evidence="8" key="1">
    <citation type="journal article" date="2019" name="Int. J. Syst. Evol. Microbiol.">
        <title>The Global Catalogue of Microorganisms (GCM) 10K type strain sequencing project: providing services to taxonomists for standard genome sequencing and annotation.</title>
        <authorList>
            <consortium name="The Broad Institute Genomics Platform"/>
            <consortium name="The Broad Institute Genome Sequencing Center for Infectious Disease"/>
            <person name="Wu L."/>
            <person name="Ma J."/>
        </authorList>
    </citation>
    <scope>NUCLEOTIDE SEQUENCE [LARGE SCALE GENOMIC DNA]</scope>
    <source>
        <strain evidence="8">JCM 31696</strain>
    </source>
</reference>
<dbReference type="Gene3D" id="3.60.15.10">
    <property type="entry name" value="Ribonuclease Z/Hydroxyacylglutathione hydrolase-like"/>
    <property type="match status" value="1"/>
</dbReference>
<evidence type="ECO:0000313" key="8">
    <source>
        <dbReference type="Proteomes" id="UP001597083"/>
    </source>
</evidence>
<dbReference type="InterPro" id="IPR042173">
    <property type="entry name" value="RNase_J_2"/>
</dbReference>
<dbReference type="PANTHER" id="PTHR43694">
    <property type="entry name" value="RIBONUCLEASE J"/>
    <property type="match status" value="1"/>
</dbReference>
<dbReference type="InterPro" id="IPR036866">
    <property type="entry name" value="RibonucZ/Hydroxyglut_hydro"/>
</dbReference>
<keyword evidence="2 7" id="KW-0378">Hydrolase</keyword>
<dbReference type="Pfam" id="PF22505">
    <property type="entry name" value="RNase_J_b_CASP"/>
    <property type="match status" value="1"/>
</dbReference>
<evidence type="ECO:0000259" key="6">
    <source>
        <dbReference type="Pfam" id="PF22505"/>
    </source>
</evidence>
<dbReference type="EC" id="3.1.-.-" evidence="7"/>
<dbReference type="Pfam" id="PF17770">
    <property type="entry name" value="RNase_J_C"/>
    <property type="match status" value="1"/>
</dbReference>
<dbReference type="InterPro" id="IPR041636">
    <property type="entry name" value="RNase_J_C"/>
</dbReference>
<organism evidence="7 8">
    <name type="scientific">Actinomadura adrarensis</name>
    <dbReference type="NCBI Taxonomy" id="1819600"/>
    <lineage>
        <taxon>Bacteria</taxon>
        <taxon>Bacillati</taxon>
        <taxon>Actinomycetota</taxon>
        <taxon>Actinomycetes</taxon>
        <taxon>Streptosporangiales</taxon>
        <taxon>Thermomonosporaceae</taxon>
        <taxon>Actinomadura</taxon>
    </lineage>
</organism>
<keyword evidence="1" id="KW-0479">Metal-binding</keyword>
<dbReference type="PANTHER" id="PTHR43694:SF1">
    <property type="entry name" value="RIBONUCLEASE J"/>
    <property type="match status" value="1"/>
</dbReference>
<accession>A0ABW3CMS5</accession>
<evidence type="ECO:0000313" key="7">
    <source>
        <dbReference type="EMBL" id="MFD0855809.1"/>
    </source>
</evidence>
<dbReference type="Pfam" id="PF07521">
    <property type="entry name" value="RMMBL"/>
    <property type="match status" value="1"/>
</dbReference>
<gene>
    <name evidence="7" type="ORF">ACFQ07_26440</name>
</gene>
<proteinExistence type="predicted"/>
<keyword evidence="3" id="KW-0862">Zinc</keyword>
<evidence type="ECO:0000256" key="3">
    <source>
        <dbReference type="ARBA" id="ARBA00022833"/>
    </source>
</evidence>
<evidence type="ECO:0000259" key="5">
    <source>
        <dbReference type="Pfam" id="PF17770"/>
    </source>
</evidence>
<comment type="caution">
    <text evidence="7">The sequence shown here is derived from an EMBL/GenBank/DDBJ whole genome shotgun (WGS) entry which is preliminary data.</text>
</comment>
<feature type="domain" description="Zn-dependent metallo-hydrolase RNA specificity" evidence="4">
    <location>
        <begin position="188"/>
        <end position="233"/>
    </location>
</feature>
<evidence type="ECO:0000256" key="2">
    <source>
        <dbReference type="ARBA" id="ARBA00022801"/>
    </source>
</evidence>
<dbReference type="Gene3D" id="3.40.50.10710">
    <property type="entry name" value="Metallo-hydrolase/oxidoreductase"/>
    <property type="match status" value="1"/>
</dbReference>
<keyword evidence="8" id="KW-1185">Reference proteome</keyword>
<feature type="domain" description="Ribonuclease J beta-CASP" evidence="6">
    <location>
        <begin position="49"/>
        <end position="174"/>
    </location>
</feature>
<sequence>LTDLAGFARLGAEGIDLLLADSTNAEVPGFVTSERNIGPVIDDVFRTAEERIIVACFASHIHRVQQVLDAAVASGRRVCFIGRSMVRNMGVARELGYLDVPEDIMVEPKQLDDIPPDRVVLVCTGSQGEPMSALSRMANRDHQQIRITERDTVMLASSMIPGNETAINAVINGLTRWGARVVHKGNALVHVSGHASAGELLYVLNMTKPSNFMPVHGEWRHLRAHAKLAALTGIPDENIVIAEDGVVVDLVDGQAKIVGAVPAGYVYVDGLSVGEVTETSLKDRRILGEEGFVSIVVGVDSTSGKLLAGPEIHARGAGITNEDFDEVIVMIEDALRDTGADGVNDPGQMSRVVRRTVGKWVNDNYRRRPMIIPVVVEI</sequence>
<dbReference type="GO" id="GO:0016787">
    <property type="term" value="F:hydrolase activity"/>
    <property type="evidence" value="ECO:0007669"/>
    <property type="project" value="UniProtKB-KW"/>
</dbReference>
<dbReference type="EMBL" id="JBHTIR010003799">
    <property type="protein sequence ID" value="MFD0855809.1"/>
    <property type="molecule type" value="Genomic_DNA"/>
</dbReference>
<protein>
    <submittedName>
        <fullName evidence="7">Ribonuclease J</fullName>
        <ecNumber evidence="7">3.1.-.-</ecNumber>
    </submittedName>
</protein>
<dbReference type="Gene3D" id="3.10.20.580">
    <property type="match status" value="1"/>
</dbReference>
<dbReference type="SUPFAM" id="SSF56281">
    <property type="entry name" value="Metallo-hydrolase/oxidoreductase"/>
    <property type="match status" value="1"/>
</dbReference>